<comment type="caution">
    <text evidence="1">The sequence shown here is derived from an EMBL/GenBank/DDBJ whole genome shotgun (WGS) entry which is preliminary data.</text>
</comment>
<gene>
    <name evidence="1" type="ORF">A3D55_00530</name>
</gene>
<reference evidence="1 2" key="1">
    <citation type="journal article" date="2016" name="Nat. Commun.">
        <title>Thousands of microbial genomes shed light on interconnected biogeochemical processes in an aquifer system.</title>
        <authorList>
            <person name="Anantharaman K."/>
            <person name="Brown C.T."/>
            <person name="Hug L.A."/>
            <person name="Sharon I."/>
            <person name="Castelle C.J."/>
            <person name="Probst A.J."/>
            <person name="Thomas B.C."/>
            <person name="Singh A."/>
            <person name="Wilkins M.J."/>
            <person name="Karaoz U."/>
            <person name="Brodie E.L."/>
            <person name="Williams K.H."/>
            <person name="Hubbard S.S."/>
            <person name="Banfield J.F."/>
        </authorList>
    </citation>
    <scope>NUCLEOTIDE SEQUENCE [LARGE SCALE GENOMIC DNA]</scope>
</reference>
<protein>
    <recommendedName>
        <fullName evidence="3">Septum formation initiator</fullName>
    </recommendedName>
</protein>
<dbReference type="Proteomes" id="UP000178825">
    <property type="component" value="Unassembled WGS sequence"/>
</dbReference>
<sequence>MPMKKTLKILIVAAVAVLLGRGVYLIVKERTVIEAEVLELKKSVDAGEKENESIAGKIDFFKYPENLIKELKSQTNFIKEGEKLIIVVPEREAKETDGEAASSSTE</sequence>
<accession>A0A1F6BQX2</accession>
<dbReference type="EMBL" id="MFKJ01000002">
    <property type="protein sequence ID" value="OGG39320.1"/>
    <property type="molecule type" value="Genomic_DNA"/>
</dbReference>
<evidence type="ECO:0000313" key="2">
    <source>
        <dbReference type="Proteomes" id="UP000178825"/>
    </source>
</evidence>
<proteinExistence type="predicted"/>
<evidence type="ECO:0000313" key="1">
    <source>
        <dbReference type="EMBL" id="OGG39320.1"/>
    </source>
</evidence>
<name>A0A1F6BQX2_9BACT</name>
<dbReference type="AlphaFoldDB" id="A0A1F6BQX2"/>
<organism evidence="1 2">
    <name type="scientific">Candidatus Jorgensenbacteria bacterium RIFCSPHIGHO2_02_FULL_45_20</name>
    <dbReference type="NCBI Taxonomy" id="1798470"/>
    <lineage>
        <taxon>Bacteria</taxon>
        <taxon>Candidatus Joergenseniibacteriota</taxon>
    </lineage>
</organism>
<evidence type="ECO:0008006" key="3">
    <source>
        <dbReference type="Google" id="ProtNLM"/>
    </source>
</evidence>